<gene>
    <name evidence="1" type="ORF">AM402_11230</name>
    <name evidence="2" type="ORF">NCTC11938_04764</name>
</gene>
<dbReference type="KEGG" id="pvl:AOB99_09020"/>
<proteinExistence type="predicted"/>
<reference evidence="2 4" key="2">
    <citation type="submission" date="2018-06" db="EMBL/GenBank/DDBJ databases">
        <authorList>
            <consortium name="Pathogen Informatics"/>
            <person name="Doyle S."/>
        </authorList>
    </citation>
    <scope>NUCLEOTIDE SEQUENCE [LARGE SCALE GENOMIC DNA]</scope>
    <source>
        <strain evidence="2 4">NCTC11938</strain>
    </source>
</reference>
<dbReference type="AlphaFoldDB" id="A0A1Z1SUJ4"/>
<evidence type="ECO:0000313" key="3">
    <source>
        <dbReference type="Proteomes" id="UP000195540"/>
    </source>
</evidence>
<name>A0A1Z1SUJ4_PROMI</name>
<protein>
    <submittedName>
        <fullName evidence="2">Lipoprotein</fullName>
    </submittedName>
</protein>
<accession>A0A1Z1SUJ4</accession>
<sequence>MTSTILNYKSVFILIGSLLLTACDNESTHNKSEEIINYPVRTMSGFNIAYPTSFSLNRDDTEHYFQLLPDHVQDVTSQMLVYQAKPVCQLSEVRLVYFKLDDMMSYDIDSGAQGIVDNISTIDGMKETSTTIKPFTVSEMPARQIFFEGKLSNQKVSYEGVLIADTNTNRVWQLQFIAENKSNNNQEVIDCTNRYVNSISINQ</sequence>
<dbReference type="RefSeq" id="WP_004243168.1">
    <property type="nucleotide sequence ID" value="NZ_ABFCQN020000016.1"/>
</dbReference>
<evidence type="ECO:0000313" key="1">
    <source>
        <dbReference type="EMBL" id="ARX34687.1"/>
    </source>
</evidence>
<dbReference type="Proteomes" id="UP000254191">
    <property type="component" value="Unassembled WGS sequence"/>
</dbReference>
<organism evidence="2 4">
    <name type="scientific">Proteus mirabilis</name>
    <dbReference type="NCBI Taxonomy" id="584"/>
    <lineage>
        <taxon>Bacteria</taxon>
        <taxon>Pseudomonadati</taxon>
        <taxon>Pseudomonadota</taxon>
        <taxon>Gammaproteobacteria</taxon>
        <taxon>Enterobacterales</taxon>
        <taxon>Morganellaceae</taxon>
        <taxon>Proteus</taxon>
    </lineage>
</organism>
<keyword evidence="2" id="KW-0449">Lipoprotein</keyword>
<evidence type="ECO:0000313" key="4">
    <source>
        <dbReference type="Proteomes" id="UP000254191"/>
    </source>
</evidence>
<dbReference type="STRING" id="584.AOUC001_08495"/>
<dbReference type="Proteomes" id="UP000195540">
    <property type="component" value="Chromosome"/>
</dbReference>
<dbReference type="GeneID" id="6800564"/>
<dbReference type="EMBL" id="UGTS01000006">
    <property type="protein sequence ID" value="SUC40467.1"/>
    <property type="molecule type" value="Genomic_DNA"/>
</dbReference>
<reference evidence="1 3" key="1">
    <citation type="submission" date="2017-05" db="EMBL/GenBank/DDBJ databases">
        <title>Whole genome sequencing of Proteus mirabilis AR_0155.</title>
        <authorList>
            <person name="Conlan S."/>
            <person name="Thomas P.J."/>
            <person name="Mullikin J."/>
            <person name="Frank K.M."/>
            <person name="Segre J.A."/>
        </authorList>
    </citation>
    <scope>NUCLEOTIDE SEQUENCE [LARGE SCALE GENOMIC DNA]</scope>
    <source>
        <strain evidence="1 3">AR_0155</strain>
    </source>
</reference>
<dbReference type="EMBL" id="CP021694">
    <property type="protein sequence ID" value="ARX34687.1"/>
    <property type="molecule type" value="Genomic_DNA"/>
</dbReference>
<evidence type="ECO:0000313" key="2">
    <source>
        <dbReference type="EMBL" id="SUC40467.1"/>
    </source>
</evidence>